<dbReference type="SUPFAM" id="SSF47473">
    <property type="entry name" value="EF-hand"/>
    <property type="match status" value="1"/>
</dbReference>
<dbReference type="Proteomes" id="UP001162162">
    <property type="component" value="Unassembled WGS sequence"/>
</dbReference>
<name>A0AAV8YF84_9CUCU</name>
<sequence length="218" mass="22813">MSAAGTPSTDPWVIVARERARYEEQFKSLKPNNGIITGEQAKGFFLQSQLPPLILGQIWYLGVMPTKVIKPLTECGILPCTYPIEGIPPIPLERALADTDSDVNTPPAIPPLPNTSAISAPPRPEPPKVAPMISQPLVQNPTLVSNQSLLWQVPASQPLVPGLSSGLISQPPISHISSGIGGIPSIGGVQGNIPPVSGLITSVGIAPPTNTTIPTDRG</sequence>
<organism evidence="2 3">
    <name type="scientific">Aromia moschata</name>
    <dbReference type="NCBI Taxonomy" id="1265417"/>
    <lineage>
        <taxon>Eukaryota</taxon>
        <taxon>Metazoa</taxon>
        <taxon>Ecdysozoa</taxon>
        <taxon>Arthropoda</taxon>
        <taxon>Hexapoda</taxon>
        <taxon>Insecta</taxon>
        <taxon>Pterygota</taxon>
        <taxon>Neoptera</taxon>
        <taxon>Endopterygota</taxon>
        <taxon>Coleoptera</taxon>
        <taxon>Polyphaga</taxon>
        <taxon>Cucujiformia</taxon>
        <taxon>Chrysomeloidea</taxon>
        <taxon>Cerambycidae</taxon>
        <taxon>Cerambycinae</taxon>
        <taxon>Callichromatini</taxon>
        <taxon>Aromia</taxon>
    </lineage>
</organism>
<keyword evidence="3" id="KW-1185">Reference proteome</keyword>
<feature type="domain" description="EH" evidence="1">
    <location>
        <begin position="18"/>
        <end position="61"/>
    </location>
</feature>
<evidence type="ECO:0000313" key="2">
    <source>
        <dbReference type="EMBL" id="KAJ8949975.1"/>
    </source>
</evidence>
<dbReference type="InterPro" id="IPR011992">
    <property type="entry name" value="EF-hand-dom_pair"/>
</dbReference>
<dbReference type="InterPro" id="IPR000261">
    <property type="entry name" value="EH_dom"/>
</dbReference>
<evidence type="ECO:0000259" key="1">
    <source>
        <dbReference type="PROSITE" id="PS50031"/>
    </source>
</evidence>
<evidence type="ECO:0000313" key="3">
    <source>
        <dbReference type="Proteomes" id="UP001162162"/>
    </source>
</evidence>
<dbReference type="AlphaFoldDB" id="A0AAV8YF84"/>
<comment type="caution">
    <text evidence="2">The sequence shown here is derived from an EMBL/GenBank/DDBJ whole genome shotgun (WGS) entry which is preliminary data.</text>
</comment>
<dbReference type="Gene3D" id="1.10.238.10">
    <property type="entry name" value="EF-hand"/>
    <property type="match status" value="1"/>
</dbReference>
<dbReference type="PROSITE" id="PS50031">
    <property type="entry name" value="EH"/>
    <property type="match status" value="1"/>
</dbReference>
<dbReference type="Pfam" id="PF12763">
    <property type="entry name" value="EH"/>
    <property type="match status" value="1"/>
</dbReference>
<reference evidence="2" key="1">
    <citation type="journal article" date="2023" name="Insect Mol. Biol.">
        <title>Genome sequencing provides insights into the evolution of gene families encoding plant cell wall-degrading enzymes in longhorned beetles.</title>
        <authorList>
            <person name="Shin N.R."/>
            <person name="Okamura Y."/>
            <person name="Kirsch R."/>
            <person name="Pauchet Y."/>
        </authorList>
    </citation>
    <scope>NUCLEOTIDE SEQUENCE</scope>
    <source>
        <strain evidence="2">AMC_N1</strain>
    </source>
</reference>
<proteinExistence type="predicted"/>
<gene>
    <name evidence="2" type="ORF">NQ318_002384</name>
</gene>
<protein>
    <recommendedName>
        <fullName evidence="1">EH domain-containing protein</fullName>
    </recommendedName>
</protein>
<dbReference type="SMART" id="SM00027">
    <property type="entry name" value="EH"/>
    <property type="match status" value="1"/>
</dbReference>
<dbReference type="EMBL" id="JAPWTK010000106">
    <property type="protein sequence ID" value="KAJ8949975.1"/>
    <property type="molecule type" value="Genomic_DNA"/>
</dbReference>
<accession>A0AAV8YF84</accession>